<dbReference type="SMART" id="SM01347">
    <property type="entry name" value="Mre11_DNA_bind"/>
    <property type="match status" value="1"/>
</dbReference>
<feature type="compositionally biased region" description="Polar residues" evidence="21">
    <location>
        <begin position="677"/>
        <end position="696"/>
    </location>
</feature>
<feature type="region of interest" description="Disordered" evidence="21">
    <location>
        <begin position="512"/>
        <end position="726"/>
    </location>
</feature>
<evidence type="ECO:0000256" key="8">
    <source>
        <dbReference type="ARBA" id="ARBA00022759"/>
    </source>
</evidence>
<reference evidence="23" key="1">
    <citation type="journal article" date="2021" name="Mol. Plant Microbe Interact.">
        <title>Telomere to telomere genome assembly of Fusarium musae F31, causal agent of crown rot disease of banana.</title>
        <authorList>
            <person name="Degradi L."/>
            <person name="Tava V."/>
            <person name="Kunova A."/>
            <person name="Cortesi P."/>
            <person name="Saracchi M."/>
            <person name="Pasquali M."/>
        </authorList>
    </citation>
    <scope>NUCLEOTIDE SEQUENCE</scope>
    <source>
        <strain evidence="23">F31</strain>
    </source>
</reference>
<keyword evidence="8 17" id="KW-0255">Endonuclease</keyword>
<dbReference type="Proteomes" id="UP000827133">
    <property type="component" value="Unassembled WGS sequence"/>
</dbReference>
<evidence type="ECO:0000256" key="7">
    <source>
        <dbReference type="ARBA" id="ARBA00022723"/>
    </source>
</evidence>
<evidence type="ECO:0000256" key="14">
    <source>
        <dbReference type="ARBA" id="ARBA00023242"/>
    </source>
</evidence>
<evidence type="ECO:0000256" key="21">
    <source>
        <dbReference type="SAM" id="MobiDB-lite"/>
    </source>
</evidence>
<dbReference type="GO" id="GO:0031573">
    <property type="term" value="P:mitotic intra-S DNA damage checkpoint signaling"/>
    <property type="evidence" value="ECO:0007669"/>
    <property type="project" value="TreeGrafter"/>
</dbReference>
<feature type="domain" description="Mre11 DNA-binding" evidence="22">
    <location>
        <begin position="290"/>
        <end position="464"/>
    </location>
</feature>
<evidence type="ECO:0000256" key="19">
    <source>
        <dbReference type="RuleBase" id="RU003447"/>
    </source>
</evidence>
<keyword evidence="10 17" id="KW-0378">Hydrolase</keyword>
<evidence type="ECO:0000256" key="4">
    <source>
        <dbReference type="ARBA" id="ARBA00009028"/>
    </source>
</evidence>
<dbReference type="Pfam" id="PF00149">
    <property type="entry name" value="Metallophos"/>
    <property type="match status" value="1"/>
</dbReference>
<dbReference type="NCBIfam" id="TIGR00583">
    <property type="entry name" value="mre11"/>
    <property type="match status" value="1"/>
</dbReference>
<dbReference type="GO" id="GO:0035861">
    <property type="term" value="C:site of double-strand break"/>
    <property type="evidence" value="ECO:0007669"/>
    <property type="project" value="TreeGrafter"/>
</dbReference>
<evidence type="ECO:0000256" key="1">
    <source>
        <dbReference type="ARBA" id="ARBA00001936"/>
    </source>
</evidence>
<evidence type="ECO:0000256" key="15">
    <source>
        <dbReference type="ARBA" id="ARBA00023254"/>
    </source>
</evidence>
<proteinExistence type="inferred from homology"/>
<dbReference type="PANTHER" id="PTHR10139">
    <property type="entry name" value="DOUBLE-STRAND BREAK REPAIR PROTEIN MRE11"/>
    <property type="match status" value="1"/>
</dbReference>
<dbReference type="InterPro" id="IPR038487">
    <property type="entry name" value="Mre11_capping_dom"/>
</dbReference>
<dbReference type="InterPro" id="IPR004843">
    <property type="entry name" value="Calcineurin-like_PHP"/>
</dbReference>
<keyword evidence="11 17" id="KW-0269">Exonuclease</keyword>
<evidence type="ECO:0000256" key="11">
    <source>
        <dbReference type="ARBA" id="ARBA00022839"/>
    </source>
</evidence>
<keyword evidence="12 17" id="KW-0234">DNA repair</keyword>
<dbReference type="GO" id="GO:0000724">
    <property type="term" value="P:double-strand break repair via homologous recombination"/>
    <property type="evidence" value="ECO:0007669"/>
    <property type="project" value="TreeGrafter"/>
</dbReference>
<keyword evidence="5" id="KW-0158">Chromosome</keyword>
<dbReference type="Gene3D" id="3.60.21.10">
    <property type="match status" value="1"/>
</dbReference>
<dbReference type="KEGG" id="fmu:J7337_000193"/>
<evidence type="ECO:0000256" key="16">
    <source>
        <dbReference type="ARBA" id="ARBA00064981"/>
    </source>
</evidence>
<feature type="active site" description="Proton donor" evidence="18">
    <location>
        <position position="125"/>
    </location>
</feature>
<dbReference type="AlphaFoldDB" id="A0A9P8IV89"/>
<keyword evidence="15 17" id="KW-0469">Meiosis</keyword>
<evidence type="ECO:0000259" key="22">
    <source>
        <dbReference type="SMART" id="SM01347"/>
    </source>
</evidence>
<feature type="compositionally biased region" description="Low complexity" evidence="21">
    <location>
        <begin position="662"/>
        <end position="672"/>
    </location>
</feature>
<evidence type="ECO:0000256" key="18">
    <source>
        <dbReference type="PIRSR" id="PIRSR000882-1"/>
    </source>
</evidence>
<comment type="similarity">
    <text evidence="4 17 19">Belongs to the MRE11/RAD32 family.</text>
</comment>
<dbReference type="GO" id="GO:0000723">
    <property type="term" value="P:telomere maintenance"/>
    <property type="evidence" value="ECO:0007669"/>
    <property type="project" value="TreeGrafter"/>
</dbReference>
<feature type="compositionally biased region" description="Acidic residues" evidence="21">
    <location>
        <begin position="700"/>
        <end position="713"/>
    </location>
</feature>
<dbReference type="InterPro" id="IPR041796">
    <property type="entry name" value="Mre11_N"/>
</dbReference>
<evidence type="ECO:0000256" key="6">
    <source>
        <dbReference type="ARBA" id="ARBA00022722"/>
    </source>
</evidence>
<dbReference type="GO" id="GO:0042138">
    <property type="term" value="P:meiotic DNA double-strand break formation"/>
    <property type="evidence" value="ECO:0007669"/>
    <property type="project" value="TreeGrafter"/>
</dbReference>
<evidence type="ECO:0000256" key="9">
    <source>
        <dbReference type="ARBA" id="ARBA00022763"/>
    </source>
</evidence>
<feature type="compositionally biased region" description="Acidic residues" evidence="21">
    <location>
        <begin position="585"/>
        <end position="597"/>
    </location>
</feature>
<evidence type="ECO:0000313" key="24">
    <source>
        <dbReference type="Proteomes" id="UP000827133"/>
    </source>
</evidence>
<accession>A0A9P8IV89</accession>
<protein>
    <recommendedName>
        <fullName evidence="17">Double-strand break repair protein</fullName>
    </recommendedName>
</protein>
<dbReference type="PANTHER" id="PTHR10139:SF1">
    <property type="entry name" value="DOUBLE-STRAND BREAK REPAIR PROTEIN MRE11"/>
    <property type="match status" value="1"/>
</dbReference>
<dbReference type="RefSeq" id="XP_044685659.1">
    <property type="nucleotide sequence ID" value="XM_044817957.1"/>
</dbReference>
<comment type="function">
    <text evidence="17">Core component of the MRN complex, which plays a central role in double-strand break (DSB) repair, DNA recombination, maintenance of telomere integrity and meiosis. The MRN complex is involved in the repair of DNA double-strand breaks (DSBs) via homologous recombination (HR), an error-free mechanism which primarily occurs during S and G2 phases. The complex (1) mediates the end resection of damaged DNA, which generates proper single-stranded DNA, a key initial steps in HR, and is (2) required for the recruitment of other repair factors and efficient activation of ATM and ATR upon DNA damage. Within the MRN complex, MRE11 possesses both single-strand endonuclease activity and double-strand-specific 3'-5' exonuclease activity. MRE11 first endonucleolytically cleaves the 5' strand at DNA DSB ends to prevent non-homologous end joining (NHEJ) and licence HR. It then generates a single-stranded DNA gap via 3' to 5' exonucleolytic degradation, which is required for single-strand invasion and recombination.</text>
</comment>
<dbReference type="InterPro" id="IPR003701">
    <property type="entry name" value="Mre11"/>
</dbReference>
<evidence type="ECO:0000256" key="12">
    <source>
        <dbReference type="ARBA" id="ARBA00023204"/>
    </source>
</evidence>
<dbReference type="GO" id="GO:0008296">
    <property type="term" value="F:3'-5'-DNA exonuclease activity"/>
    <property type="evidence" value="ECO:0007669"/>
    <property type="project" value="InterPro"/>
</dbReference>
<dbReference type="Gene3D" id="3.30.110.110">
    <property type="entry name" value="Mre11, capping domain"/>
    <property type="match status" value="1"/>
</dbReference>
<dbReference type="GO" id="GO:0030870">
    <property type="term" value="C:Mre11 complex"/>
    <property type="evidence" value="ECO:0007669"/>
    <property type="project" value="UniProtKB-UniRule"/>
</dbReference>
<dbReference type="GO" id="GO:0007095">
    <property type="term" value="P:mitotic G2 DNA damage checkpoint signaling"/>
    <property type="evidence" value="ECO:0007669"/>
    <property type="project" value="TreeGrafter"/>
</dbReference>
<dbReference type="SUPFAM" id="SSF56300">
    <property type="entry name" value="Metallo-dependent phosphatases"/>
    <property type="match status" value="1"/>
</dbReference>
<keyword evidence="6 17" id="KW-0540">Nuclease</keyword>
<keyword evidence="14 17" id="KW-0539">Nucleus</keyword>
<dbReference type="InterPro" id="IPR007281">
    <property type="entry name" value="Mre11_DNA-bd"/>
</dbReference>
<dbReference type="EMBL" id="JAHBCI010000001">
    <property type="protein sequence ID" value="KAG9506660.1"/>
    <property type="molecule type" value="Genomic_DNA"/>
</dbReference>
<comment type="subcellular location">
    <subcellularLocation>
        <location evidence="3">Chromosome</location>
    </subcellularLocation>
    <subcellularLocation>
        <location evidence="2 17">Nucleus</location>
    </subcellularLocation>
</comment>
<comment type="cofactor">
    <cofactor evidence="1 17">
        <name>Mn(2+)</name>
        <dbReference type="ChEBI" id="CHEBI:29035"/>
    </cofactor>
</comment>
<name>A0A9P8IV89_9HYPO</name>
<feature type="compositionally biased region" description="Acidic residues" evidence="21">
    <location>
        <begin position="537"/>
        <end position="557"/>
    </location>
</feature>
<evidence type="ECO:0000256" key="17">
    <source>
        <dbReference type="PIRNR" id="PIRNR000882"/>
    </source>
</evidence>
<feature type="compositionally biased region" description="Low complexity" evidence="21">
    <location>
        <begin position="561"/>
        <end position="573"/>
    </location>
</feature>
<keyword evidence="7" id="KW-0479">Metal-binding</keyword>
<organism evidence="23 24">
    <name type="scientific">Fusarium musae</name>
    <dbReference type="NCBI Taxonomy" id="1042133"/>
    <lineage>
        <taxon>Eukaryota</taxon>
        <taxon>Fungi</taxon>
        <taxon>Dikarya</taxon>
        <taxon>Ascomycota</taxon>
        <taxon>Pezizomycotina</taxon>
        <taxon>Sordariomycetes</taxon>
        <taxon>Hypocreomycetidae</taxon>
        <taxon>Hypocreales</taxon>
        <taxon>Nectriaceae</taxon>
        <taxon>Fusarium</taxon>
    </lineage>
</organism>
<evidence type="ECO:0000256" key="10">
    <source>
        <dbReference type="ARBA" id="ARBA00022801"/>
    </source>
</evidence>
<evidence type="ECO:0000313" key="23">
    <source>
        <dbReference type="EMBL" id="KAG9506660.1"/>
    </source>
</evidence>
<evidence type="ECO:0000256" key="5">
    <source>
        <dbReference type="ARBA" id="ARBA00022454"/>
    </source>
</evidence>
<dbReference type="GO" id="GO:0030145">
    <property type="term" value="F:manganese ion binding"/>
    <property type="evidence" value="ECO:0007669"/>
    <property type="project" value="UniProtKB-UniRule"/>
</dbReference>
<evidence type="ECO:0000256" key="3">
    <source>
        <dbReference type="ARBA" id="ARBA00004286"/>
    </source>
</evidence>
<comment type="caution">
    <text evidence="23">The sequence shown here is derived from an EMBL/GenBank/DDBJ whole genome shotgun (WGS) entry which is preliminary data.</text>
</comment>
<dbReference type="GO" id="GO:0000014">
    <property type="term" value="F:single-stranded DNA endodeoxyribonuclease activity"/>
    <property type="evidence" value="ECO:0007669"/>
    <property type="project" value="TreeGrafter"/>
</dbReference>
<comment type="subunit">
    <text evidence="16">Component of the MRN complex composed of two heterodimers RAD50 and MRE11 associated with a single NBS1.</text>
</comment>
<evidence type="ECO:0000256" key="20">
    <source>
        <dbReference type="SAM" id="Coils"/>
    </source>
</evidence>
<dbReference type="InterPro" id="IPR029052">
    <property type="entry name" value="Metallo-depent_PP-like"/>
</dbReference>
<dbReference type="GeneID" id="68308050"/>
<feature type="compositionally biased region" description="Acidic residues" evidence="21">
    <location>
        <begin position="634"/>
        <end position="650"/>
    </location>
</feature>
<keyword evidence="20" id="KW-0175">Coiled coil</keyword>
<keyword evidence="9 17" id="KW-0227">DNA damage</keyword>
<sequence>MPEFTEADTIRILVATDNHVGYEERDPIRRDDSWRTFDEILNLARTEDVDMVLLAGDLFHDNKPSRKSLYQVMRTLRQNCLGMKPCPLEFLSDAASVFEGAFTHVNYEDPDINISIPVFSIHGNHDDPSGEGNFCSLDLLQASGLLNYYGRVPEADNIEAKPILLQKGLTKLALFGLSNVRDERMFRTFRDHKVKWFRPETQMADWFNLLAVHQNHHAHTATSYLPENVLPDWLDLVVWGHEHECLIDPTQNPETGFHVMQPGSSVATSLVPGEAVQKHVAIVSVTGKDFKVDKLPLKSVRPFVTREVILSQDKRFKGLDKKKDNRQEVTRRLMEVVEEMIEEANADWEAIQTDEEALEERPLPLIRLKVEYTATEGGQFEVENPQRFSNRFVGKVANTNDVVYFYRKKTSQRKANAANPTAAIEALDGADDMVKVENLVQDFLSAQSLKVLPQGPFGDAVTQFVTKDDKHAMELFVSEHLTGQVRSMLGLESDDEDLNSAMDIYRMRIEQQQASGMQTARAERKRVLKPKPATWDSDFDGSWENEPDAWTYEDEQQAETSSRASAPAPAPARKPARGRAKATQQDDEMDLMDDDEPLPAPTKKPAAKRATRATKAAPAKKAPAKGRGRKAFQDSEDEEEDVIMESEEEPAPPPPKTRRTTAKSTAKAPATRGAAKSTRQTKLNFSQSQKGGTQSKAVEISDDEISDDDDDAFEPAPATTRSTRRR</sequence>
<dbReference type="Pfam" id="PF04152">
    <property type="entry name" value="Mre11_DNA_bind"/>
    <property type="match status" value="1"/>
</dbReference>
<keyword evidence="24" id="KW-1185">Reference proteome</keyword>
<dbReference type="CDD" id="cd00840">
    <property type="entry name" value="MPP_Mre11_N"/>
    <property type="match status" value="1"/>
</dbReference>
<dbReference type="GO" id="GO:0097552">
    <property type="term" value="P:mitochondrial double-strand break repair via homologous recombination"/>
    <property type="evidence" value="ECO:0007669"/>
    <property type="project" value="TreeGrafter"/>
</dbReference>
<evidence type="ECO:0000256" key="13">
    <source>
        <dbReference type="ARBA" id="ARBA00023211"/>
    </source>
</evidence>
<gene>
    <name evidence="23" type="primary">MUS23</name>
    <name evidence="23" type="ORF">J7337_000193</name>
</gene>
<dbReference type="PIRSF" id="PIRSF000882">
    <property type="entry name" value="DSB_repair_MRE11"/>
    <property type="match status" value="1"/>
</dbReference>
<keyword evidence="13 17" id="KW-0464">Manganese</keyword>
<dbReference type="GO" id="GO:0006303">
    <property type="term" value="P:double-strand break repair via nonhomologous end joining"/>
    <property type="evidence" value="ECO:0007669"/>
    <property type="project" value="TreeGrafter"/>
</dbReference>
<feature type="coiled-coil region" evidence="20">
    <location>
        <begin position="319"/>
        <end position="361"/>
    </location>
</feature>
<evidence type="ECO:0000256" key="2">
    <source>
        <dbReference type="ARBA" id="ARBA00004123"/>
    </source>
</evidence>
<dbReference type="FunFam" id="3.60.21.10:FF:000011">
    <property type="entry name" value="Double-strand break repair protein"/>
    <property type="match status" value="1"/>
</dbReference>